<evidence type="ECO:0000256" key="2">
    <source>
        <dbReference type="ARBA" id="ARBA00008280"/>
    </source>
</evidence>
<dbReference type="GO" id="GO:0004896">
    <property type="term" value="F:cytokine receptor activity"/>
    <property type="evidence" value="ECO:0007669"/>
    <property type="project" value="InterPro"/>
</dbReference>
<evidence type="ECO:0000259" key="18">
    <source>
        <dbReference type="Pfam" id="PF18447"/>
    </source>
</evidence>
<name>A0A851NLD3_9GALL</name>
<dbReference type="GO" id="GO:0030097">
    <property type="term" value="P:hemopoiesis"/>
    <property type="evidence" value="ECO:0007669"/>
    <property type="project" value="TreeGrafter"/>
</dbReference>
<feature type="region of interest" description="Disordered" evidence="15">
    <location>
        <begin position="424"/>
        <end position="461"/>
    </location>
</feature>
<dbReference type="InterPro" id="IPR013783">
    <property type="entry name" value="Ig-like_fold"/>
</dbReference>
<feature type="chain" id="PRO_5033024945" description="Interleukin-7 receptor subunit alpha" evidence="17">
    <location>
        <begin position="24"/>
        <end position="461"/>
    </location>
</feature>
<accession>A0A851NLD3</accession>
<keyword evidence="9 16" id="KW-0472">Membrane</keyword>
<evidence type="ECO:0000256" key="3">
    <source>
        <dbReference type="ARBA" id="ARBA00018930"/>
    </source>
</evidence>
<dbReference type="CDD" id="cd00063">
    <property type="entry name" value="FN3"/>
    <property type="match status" value="1"/>
</dbReference>
<dbReference type="Gene3D" id="2.60.40.1870">
    <property type="match status" value="1"/>
</dbReference>
<evidence type="ECO:0000256" key="14">
    <source>
        <dbReference type="ARBA" id="ARBA00047072"/>
    </source>
</evidence>
<dbReference type="SUPFAM" id="SSF49265">
    <property type="entry name" value="Fibronectin type III"/>
    <property type="match status" value="1"/>
</dbReference>
<evidence type="ECO:0000313" key="19">
    <source>
        <dbReference type="EMBL" id="NXC43643.1"/>
    </source>
</evidence>
<evidence type="ECO:0000256" key="10">
    <source>
        <dbReference type="ARBA" id="ARBA00023157"/>
    </source>
</evidence>
<evidence type="ECO:0000256" key="11">
    <source>
        <dbReference type="ARBA" id="ARBA00023170"/>
    </source>
</evidence>
<keyword evidence="7" id="KW-0832">Ubl conjugation</keyword>
<dbReference type="PANTHER" id="PTHR23037">
    <property type="entry name" value="CYTOKINE RECEPTOR"/>
    <property type="match status" value="1"/>
</dbReference>
<gene>
    <name evidence="19" type="primary">Il7r</name>
    <name evidence="19" type="ORF">PENPIL_R04034</name>
</gene>
<keyword evidence="11" id="KW-0675">Receptor</keyword>
<keyword evidence="5 16" id="KW-0812">Transmembrane</keyword>
<dbReference type="InterPro" id="IPR003961">
    <property type="entry name" value="FN3_dom"/>
</dbReference>
<evidence type="ECO:0000256" key="8">
    <source>
        <dbReference type="ARBA" id="ARBA00022989"/>
    </source>
</evidence>
<evidence type="ECO:0000256" key="17">
    <source>
        <dbReference type="SAM" id="SignalP"/>
    </source>
</evidence>
<evidence type="ECO:0000256" key="16">
    <source>
        <dbReference type="SAM" id="Phobius"/>
    </source>
</evidence>
<keyword evidence="4" id="KW-0597">Phosphoprotein</keyword>
<dbReference type="Pfam" id="PF18447">
    <property type="entry name" value="FN3_7"/>
    <property type="match status" value="1"/>
</dbReference>
<dbReference type="InterPro" id="IPR003531">
    <property type="entry name" value="Hempt_rcpt_S_F1_CS"/>
</dbReference>
<comment type="subcellular location">
    <subcellularLocation>
        <location evidence="1">Membrane</location>
        <topology evidence="1">Single-pass type I membrane protein</topology>
    </subcellularLocation>
</comment>
<protein>
    <recommendedName>
        <fullName evidence="3">Interleukin-7 receptor subunit alpha</fullName>
    </recommendedName>
</protein>
<evidence type="ECO:0000256" key="5">
    <source>
        <dbReference type="ARBA" id="ARBA00022692"/>
    </source>
</evidence>
<sequence>MLRMTQTTMVLSVFVLFLHTTFGESGCTSADGDGTFGDDEPENFDIDCFSQLEFKDSYSSLTCNFTELPPHNTNYTLAVCTKEFSRYMCFNMEKQEDVYFLKFTDILSKKDICLEYEIKRRVCRSLVVTDIVKPEVPFDINITYLKEANEYLIHYSTPHSRKKYLQDKLTHQTAYRQEEGTWKTIESSFLQVKLLGKNLKTDALYEVKVRSHPKGDYFKGIWSEWSTLKSFRTTGEHSTESYSSMFMIILSIPGFILSVVMIVLILTFWESRIKPAMWPNLPDHKITLERLCKKPKNNFDISFNPESFGYVFIHKVDGIREKAELEDILQLPATPETDVPAKFRSGSDLKRSPARTDKSNLNLSVSYGGIWPAEALHGLLGSSQSAGSDSICGSGTYEVCHGSGVPLCDDGFGLPSAPLLDLPGLPGPEPLNGNTMPPNSELKSPSDEEAYVTMSSFYKNQ</sequence>
<dbReference type="Proteomes" id="UP000613066">
    <property type="component" value="Unassembled WGS sequence"/>
</dbReference>
<keyword evidence="20" id="KW-1185">Reference proteome</keyword>
<evidence type="ECO:0000256" key="6">
    <source>
        <dbReference type="ARBA" id="ARBA00022729"/>
    </source>
</evidence>
<dbReference type="GO" id="GO:0009897">
    <property type="term" value="C:external side of plasma membrane"/>
    <property type="evidence" value="ECO:0007669"/>
    <property type="project" value="TreeGrafter"/>
</dbReference>
<dbReference type="PROSITE" id="PS01355">
    <property type="entry name" value="HEMATOPO_REC_S_F1"/>
    <property type="match status" value="1"/>
</dbReference>
<dbReference type="PANTHER" id="PTHR23037:SF27">
    <property type="entry name" value="INTERLEUKIN-7 RECEPTOR SUBUNIT ALPHA"/>
    <property type="match status" value="1"/>
</dbReference>
<evidence type="ECO:0000256" key="9">
    <source>
        <dbReference type="ARBA" id="ARBA00023136"/>
    </source>
</evidence>
<evidence type="ECO:0000256" key="7">
    <source>
        <dbReference type="ARBA" id="ARBA00022843"/>
    </source>
</evidence>
<proteinExistence type="inferred from homology"/>
<keyword evidence="12" id="KW-0325">Glycoprotein</keyword>
<comment type="similarity">
    <text evidence="2">Belongs to the type I cytokine receptor family. Type 4 subfamily.</text>
</comment>
<evidence type="ECO:0000313" key="20">
    <source>
        <dbReference type="Proteomes" id="UP000613066"/>
    </source>
</evidence>
<evidence type="ECO:0000256" key="12">
    <source>
        <dbReference type="ARBA" id="ARBA00023180"/>
    </source>
</evidence>
<dbReference type="Gene3D" id="2.60.40.10">
    <property type="entry name" value="Immunoglobulins"/>
    <property type="match status" value="1"/>
</dbReference>
<evidence type="ECO:0000256" key="15">
    <source>
        <dbReference type="SAM" id="MobiDB-lite"/>
    </source>
</evidence>
<comment type="function">
    <text evidence="13">Receptor for interleukin-7. Also acts as a receptor for thymic stromal lymphopoietin (TSLP).</text>
</comment>
<keyword evidence="6 17" id="KW-0732">Signal</keyword>
<comment type="subunit">
    <text evidence="14">The IL7 receptor is a heterodimer of IL7R and IL2RG. The TSLP receptor is a heterodimer of CRLF2 and IL7R. Interacts with CD53.</text>
</comment>
<organism evidence="19 20">
    <name type="scientific">Penelope pileata</name>
    <dbReference type="NCBI Taxonomy" id="1118817"/>
    <lineage>
        <taxon>Eukaryota</taxon>
        <taxon>Metazoa</taxon>
        <taxon>Chordata</taxon>
        <taxon>Craniata</taxon>
        <taxon>Vertebrata</taxon>
        <taxon>Euteleostomi</taxon>
        <taxon>Archelosauria</taxon>
        <taxon>Archosauria</taxon>
        <taxon>Dinosauria</taxon>
        <taxon>Saurischia</taxon>
        <taxon>Theropoda</taxon>
        <taxon>Coelurosauria</taxon>
        <taxon>Aves</taxon>
        <taxon>Neognathae</taxon>
        <taxon>Galloanserae</taxon>
        <taxon>Galliformes</taxon>
        <taxon>Cracidae</taxon>
        <taxon>Penelope</taxon>
    </lineage>
</organism>
<feature type="non-terminal residue" evidence="19">
    <location>
        <position position="1"/>
    </location>
</feature>
<feature type="non-terminal residue" evidence="19">
    <location>
        <position position="461"/>
    </location>
</feature>
<dbReference type="AlphaFoldDB" id="A0A851NLD3"/>
<keyword evidence="10" id="KW-1015">Disulfide bond</keyword>
<dbReference type="EMBL" id="WBMW01002730">
    <property type="protein sequence ID" value="NXC43643.1"/>
    <property type="molecule type" value="Genomic_DNA"/>
</dbReference>
<reference evidence="19" key="1">
    <citation type="submission" date="2019-09" db="EMBL/GenBank/DDBJ databases">
        <title>Bird 10,000 Genomes (B10K) Project - Family phase.</title>
        <authorList>
            <person name="Zhang G."/>
        </authorList>
    </citation>
    <scope>NUCLEOTIDE SEQUENCE</scope>
    <source>
        <strain evidence="19">B10K-DU-001-08</strain>
        <tissue evidence="19">Muscle</tissue>
    </source>
</reference>
<comment type="caution">
    <text evidence="19">The sequence shown here is derived from an EMBL/GenBank/DDBJ whole genome shotgun (WGS) entry which is preliminary data.</text>
</comment>
<evidence type="ECO:0000256" key="4">
    <source>
        <dbReference type="ARBA" id="ARBA00022553"/>
    </source>
</evidence>
<keyword evidence="8 16" id="KW-1133">Transmembrane helix</keyword>
<evidence type="ECO:0000256" key="1">
    <source>
        <dbReference type="ARBA" id="ARBA00004479"/>
    </source>
</evidence>
<feature type="domain" description="IL-7Ralpha fibronectin type III" evidence="18">
    <location>
        <begin position="38"/>
        <end position="132"/>
    </location>
</feature>
<feature type="transmembrane region" description="Helical" evidence="16">
    <location>
        <begin position="245"/>
        <end position="269"/>
    </location>
</feature>
<feature type="compositionally biased region" description="Polar residues" evidence="15">
    <location>
        <begin position="434"/>
        <end position="443"/>
    </location>
</feature>
<dbReference type="InterPro" id="IPR036116">
    <property type="entry name" value="FN3_sf"/>
</dbReference>
<dbReference type="InterPro" id="IPR040997">
    <property type="entry name" value="FN3_7"/>
</dbReference>
<feature type="signal peptide" evidence="17">
    <location>
        <begin position="1"/>
        <end position="23"/>
    </location>
</feature>
<dbReference type="GO" id="GO:0046427">
    <property type="term" value="P:positive regulation of receptor signaling pathway via JAK-STAT"/>
    <property type="evidence" value="ECO:0007669"/>
    <property type="project" value="TreeGrafter"/>
</dbReference>
<dbReference type="OrthoDB" id="8611929at2759"/>
<evidence type="ECO:0000256" key="13">
    <source>
        <dbReference type="ARBA" id="ARBA00025125"/>
    </source>
</evidence>